<accession>A0A560J6W0</accession>
<gene>
    <name evidence="3" type="ORF">FBZ95_101290</name>
</gene>
<dbReference type="InterPro" id="IPR015330">
    <property type="entry name" value="DNA_primase/pol_bifunc_N"/>
</dbReference>
<dbReference type="CDD" id="cd04859">
    <property type="entry name" value="Prim_Pol"/>
    <property type="match status" value="1"/>
</dbReference>
<feature type="domain" description="DNA primase/polymerase bifunctional N-terminal" evidence="2">
    <location>
        <begin position="13"/>
        <end position="173"/>
    </location>
</feature>
<evidence type="ECO:0000313" key="3">
    <source>
        <dbReference type="EMBL" id="TWB83851.1"/>
    </source>
</evidence>
<evidence type="ECO:0000259" key="2">
    <source>
        <dbReference type="SMART" id="SM00943"/>
    </source>
</evidence>
<feature type="compositionally biased region" description="Basic and acidic residues" evidence="1">
    <location>
        <begin position="425"/>
        <end position="436"/>
    </location>
</feature>
<proteinExistence type="predicted"/>
<keyword evidence="4" id="KW-1185">Reference proteome</keyword>
<evidence type="ECO:0000313" key="4">
    <source>
        <dbReference type="Proteomes" id="UP000315914"/>
    </source>
</evidence>
<reference evidence="3 4" key="1">
    <citation type="submission" date="2019-06" db="EMBL/GenBank/DDBJ databases">
        <title>Genomic Encyclopedia of Type Strains, Phase IV (KMG-V): Genome sequencing to study the core and pangenomes of soil and plant-associated prokaryotes.</title>
        <authorList>
            <person name="Whitman W."/>
        </authorList>
    </citation>
    <scope>NUCLEOTIDE SEQUENCE [LARGE SCALE GENOMIC DNA]</scope>
    <source>
        <strain evidence="3 4">BR 10556</strain>
    </source>
</reference>
<dbReference type="OrthoDB" id="5453446at2"/>
<organism evidence="3 4">
    <name type="scientific">Bradyrhizobium sacchari</name>
    <dbReference type="NCBI Taxonomy" id="1399419"/>
    <lineage>
        <taxon>Bacteria</taxon>
        <taxon>Pseudomonadati</taxon>
        <taxon>Pseudomonadota</taxon>
        <taxon>Alphaproteobacteria</taxon>
        <taxon>Hyphomicrobiales</taxon>
        <taxon>Nitrobacteraceae</taxon>
        <taxon>Bradyrhizobium</taxon>
    </lineage>
</organism>
<dbReference type="InterPro" id="IPR025048">
    <property type="entry name" value="DUF3987"/>
</dbReference>
<dbReference type="Proteomes" id="UP000315914">
    <property type="component" value="Unassembled WGS sequence"/>
</dbReference>
<sequence length="800" mass="86750">MNTTTIVDNQRTALGLAELGFDVFPLLPNQKTPALRDNWKDVASRDPARIKRHWSGENRARNIGIRTGMPFQNGFLVVIDIDTKDGKPGMQSIAELEEQLGKLPATTTFRTASGGEHRYFVAPWPLGNSNSKLGPGIDVKGVGGYVVGCGSTVDGRAYDLANQEGIAELPEGWAAACGRPRERSALDRAVPLVDLDGPFNIERAIAYLAGGAPSHGTYIVACHVRGLGISQEKCLELIVEHWPGADGKTYDHIETRVRNAYTYAQDPAGIACAEVEFEALDVAPRQPPAGNWDEPADLWKQGKPPADMLEGIVPPFLNAFGRDRARSLGVNSDAITAAAVAVVGSLIPASNRLQMFQNRSSWSVLCVLWTALVGDPGSAKSAAVKAALAFANPVNKAWSAAFAKEMANYDRAELAFSARTSKKKKTEEPVEPDGHPADVMAKPTPPKSRSKISNDSTTEAIVTRLAETPEVAPLIQYSDELSGWLGGMDAYRAKGSKDRALWLEAKEGASYRVDRQGRGSVEAPNLAVSIIGGIQDDLIARLAPDLETDGLLQRFALIAIRQLGLGEDNAEDPAIEAAIPRIALALAGLGEATYRFATAAAEELWAIKAFKAREMARPDIPSGLKTWLAKTDAEFGRYALAFHLIEWAIVAEAIELPPDDLISAATARRARRYVEEFLYAHALFIHTTVFDGGGHDHEARWVAGYILSRNVQRLSAREVKRARPRSLGKNPRQLMAVMGQLEVDGWVRLVTSDPPSWRINPAVHDGRFNDIRRAETERREAVRGEIAIAAASRRAQGGAA</sequence>
<protein>
    <submittedName>
        <fullName evidence="3">Bifunctional DNA primase/polymerase-like protein</fullName>
    </submittedName>
</protein>
<dbReference type="AlphaFoldDB" id="A0A560J6W0"/>
<feature type="region of interest" description="Disordered" evidence="1">
    <location>
        <begin position="420"/>
        <end position="456"/>
    </location>
</feature>
<comment type="caution">
    <text evidence="3">The sequence shown here is derived from an EMBL/GenBank/DDBJ whole genome shotgun (WGS) entry which is preliminary data.</text>
</comment>
<dbReference type="EMBL" id="VITW01000001">
    <property type="protein sequence ID" value="TWB83851.1"/>
    <property type="molecule type" value="Genomic_DNA"/>
</dbReference>
<name>A0A560J6W0_9BRAD</name>
<dbReference type="Pfam" id="PF13148">
    <property type="entry name" value="DUF3987"/>
    <property type="match status" value="1"/>
</dbReference>
<dbReference type="SUPFAM" id="SSF56747">
    <property type="entry name" value="Prim-pol domain"/>
    <property type="match status" value="1"/>
</dbReference>
<dbReference type="RefSeq" id="WP_080138689.1">
    <property type="nucleotide sequence ID" value="NZ_LWIG01000033.1"/>
</dbReference>
<dbReference type="Pfam" id="PF09250">
    <property type="entry name" value="Prim-Pol"/>
    <property type="match status" value="1"/>
</dbReference>
<dbReference type="SMART" id="SM00943">
    <property type="entry name" value="Prim-Pol"/>
    <property type="match status" value="1"/>
</dbReference>
<evidence type="ECO:0000256" key="1">
    <source>
        <dbReference type="SAM" id="MobiDB-lite"/>
    </source>
</evidence>